<dbReference type="Gene3D" id="1.10.3120.10">
    <property type="entry name" value="Trigger factor, C-terminal domain"/>
    <property type="match status" value="1"/>
</dbReference>
<evidence type="ECO:0000256" key="7">
    <source>
        <dbReference type="ARBA" id="ARBA00023186"/>
    </source>
</evidence>
<evidence type="ECO:0000256" key="10">
    <source>
        <dbReference type="ARBA" id="ARBA00029986"/>
    </source>
</evidence>
<comment type="function">
    <text evidence="11">Involved in protein export. Acts as a chaperone by maintaining the newly synthesized protein in an open conformation. Functions as a peptidyl-prolyl cis-trans isomerase.</text>
</comment>
<organism evidence="16 17">
    <name type="scientific">Candidatus Phytoplasma sacchari</name>
    <dbReference type="NCBI Taxonomy" id="2609813"/>
    <lineage>
        <taxon>Bacteria</taxon>
        <taxon>Bacillati</taxon>
        <taxon>Mycoplasmatota</taxon>
        <taxon>Mollicutes</taxon>
        <taxon>Acholeplasmatales</taxon>
        <taxon>Acholeplasmataceae</taxon>
        <taxon>Candidatus Phytoplasma</taxon>
        <taxon>16SrXI (Rice yellow dwarf group)</taxon>
    </lineage>
</organism>
<comment type="domain">
    <text evidence="11">Consists of 3 domains; the N-terminus binds the ribosome, the middle domain has PPIase activity, while the C-terminus has intrinsic chaperone activity on its own.</text>
</comment>
<dbReference type="InterPro" id="IPR001179">
    <property type="entry name" value="PPIase_FKBP_dom"/>
</dbReference>
<evidence type="ECO:0000256" key="2">
    <source>
        <dbReference type="ARBA" id="ARBA00005464"/>
    </source>
</evidence>
<sequence length="432" mass="51213">MEVKKINGDSLQFCFRIYSNEFENYLNLAFDKIKDSIKIKGFRKGSVSRNIFSKKIGDRKLYKDALDILISKKIEDIIKNKDNFCIIGNPKLVNCEIENLDKSGFLDFSLEFALQPEVTLCDYNNIYLENIPKKKDITEEEIQNNINLLIKQNSFLISKDSHLPSEENDLVIFDLKIFYDENKKNKKSDLYDLSLEIGSNNFIPGFDEGIKGMKINEKRTFSLLIPDDFYDKEIASKKIFFEVLLKNIRVKSEFSLTNEFIKNMKIPDVKNINELKEKIKEKLEKKREIYIQQKKEDEILNFLIKNSFLNINKDLIIEEINYLKESFNQELKKNNLDINKYFALYNIDKDKFENNFEQQAIRNIKSYFILEKISKKEKIEILPDEIEKKCQEISLDYNISVEKIKDNFLLLQKIRKEILINKTISFLLKKLF</sequence>
<keyword evidence="6 11" id="KW-0697">Rotamase</keyword>
<dbReference type="InterPro" id="IPR008881">
    <property type="entry name" value="Trigger_fac_ribosome-bd_bac"/>
</dbReference>
<evidence type="ECO:0000256" key="14">
    <source>
        <dbReference type="SAM" id="Coils"/>
    </source>
</evidence>
<protein>
    <recommendedName>
        <fullName evidence="4 11">Trigger factor</fullName>
        <shortName evidence="11">TF</shortName>
        <ecNumber evidence="3 11">5.2.1.8</ecNumber>
    </recommendedName>
    <alternativeName>
        <fullName evidence="10 11">PPIase</fullName>
    </alternativeName>
</protein>
<dbReference type="EMBL" id="CP115156">
    <property type="protein sequence ID" value="WBL31406.1"/>
    <property type="molecule type" value="Genomic_DNA"/>
</dbReference>
<evidence type="ECO:0000256" key="1">
    <source>
        <dbReference type="ARBA" id="ARBA00000971"/>
    </source>
</evidence>
<comment type="similarity">
    <text evidence="2 11 13">Belongs to the FKBP-type PPIase family. Tig subfamily.</text>
</comment>
<evidence type="ECO:0000313" key="16">
    <source>
        <dbReference type="EMBL" id="WBL31406.1"/>
    </source>
</evidence>
<dbReference type="EC" id="5.2.1.8" evidence="3 11"/>
<dbReference type="Pfam" id="PF05697">
    <property type="entry name" value="Trigger_N"/>
    <property type="match status" value="1"/>
</dbReference>
<dbReference type="Gene3D" id="3.10.50.40">
    <property type="match status" value="1"/>
</dbReference>
<keyword evidence="7 11" id="KW-0143">Chaperone</keyword>
<accession>A0ABY7M110</accession>
<evidence type="ECO:0000256" key="12">
    <source>
        <dbReference type="PROSITE-ProRule" id="PRU00277"/>
    </source>
</evidence>
<comment type="catalytic activity">
    <reaction evidence="1 11 12">
        <text>[protein]-peptidylproline (omega=180) = [protein]-peptidylproline (omega=0)</text>
        <dbReference type="Rhea" id="RHEA:16237"/>
        <dbReference type="Rhea" id="RHEA-COMP:10747"/>
        <dbReference type="Rhea" id="RHEA-COMP:10748"/>
        <dbReference type="ChEBI" id="CHEBI:83833"/>
        <dbReference type="ChEBI" id="CHEBI:83834"/>
        <dbReference type="EC" id="5.2.1.8"/>
    </reaction>
</comment>
<evidence type="ECO:0000313" key="17">
    <source>
        <dbReference type="Proteomes" id="UP001210120"/>
    </source>
</evidence>
<evidence type="ECO:0000256" key="13">
    <source>
        <dbReference type="RuleBase" id="RU003914"/>
    </source>
</evidence>
<dbReference type="PROSITE" id="PS50059">
    <property type="entry name" value="FKBP_PPIASE"/>
    <property type="match status" value="1"/>
</dbReference>
<name>A0ABY7M110_9MOLU</name>
<keyword evidence="11" id="KW-0963">Cytoplasm</keyword>
<keyword evidence="9 11" id="KW-0131">Cell cycle</keyword>
<gene>
    <name evidence="11 16" type="primary">tig</name>
    <name evidence="16" type="ORF">O7R10_02285</name>
</gene>
<dbReference type="InterPro" id="IPR008880">
    <property type="entry name" value="Trigger_fac_C"/>
</dbReference>
<reference evidence="16" key="1">
    <citation type="submission" date="2022-12" db="EMBL/GenBank/DDBJ databases">
        <title>Genomic Characterization of Candidatus Phytoplasma sacchari in China.</title>
        <authorList>
            <person name="Zhang R.-Y."/>
        </authorList>
    </citation>
    <scope>NUCLEOTIDE SEQUENCE [LARGE SCALE GENOMIC DNA]</scope>
    <source>
        <strain evidence="16">SCWL1</strain>
    </source>
</reference>
<evidence type="ECO:0000256" key="9">
    <source>
        <dbReference type="ARBA" id="ARBA00023306"/>
    </source>
</evidence>
<feature type="coiled-coil region" evidence="14">
    <location>
        <begin position="269"/>
        <end position="300"/>
    </location>
</feature>
<keyword evidence="17" id="KW-1185">Reference proteome</keyword>
<dbReference type="InterPro" id="IPR027304">
    <property type="entry name" value="Trigger_fact/SurA_dom_sf"/>
</dbReference>
<evidence type="ECO:0000256" key="3">
    <source>
        <dbReference type="ARBA" id="ARBA00013194"/>
    </source>
</evidence>
<dbReference type="InterPro" id="IPR037041">
    <property type="entry name" value="Trigger_fac_C_sf"/>
</dbReference>
<dbReference type="Pfam" id="PF00254">
    <property type="entry name" value="FKBP_C"/>
    <property type="match status" value="1"/>
</dbReference>
<evidence type="ECO:0000256" key="11">
    <source>
        <dbReference type="HAMAP-Rule" id="MF_00303"/>
    </source>
</evidence>
<evidence type="ECO:0000259" key="15">
    <source>
        <dbReference type="PROSITE" id="PS50059"/>
    </source>
</evidence>
<dbReference type="Gene3D" id="3.30.70.1050">
    <property type="entry name" value="Trigger factor ribosome-binding domain"/>
    <property type="match status" value="1"/>
</dbReference>
<dbReference type="PIRSF" id="PIRSF003095">
    <property type="entry name" value="Trigger_factor"/>
    <property type="match status" value="1"/>
</dbReference>
<dbReference type="NCBIfam" id="TIGR00115">
    <property type="entry name" value="tig"/>
    <property type="match status" value="1"/>
</dbReference>
<proteinExistence type="inferred from homology"/>
<keyword evidence="8 11" id="KW-0413">Isomerase</keyword>
<keyword evidence="14" id="KW-0175">Coiled coil</keyword>
<evidence type="ECO:0000256" key="8">
    <source>
        <dbReference type="ARBA" id="ARBA00023235"/>
    </source>
</evidence>
<evidence type="ECO:0000256" key="4">
    <source>
        <dbReference type="ARBA" id="ARBA00016902"/>
    </source>
</evidence>
<dbReference type="InterPro" id="IPR046357">
    <property type="entry name" value="PPIase_dom_sf"/>
</dbReference>
<dbReference type="Proteomes" id="UP001210120">
    <property type="component" value="Chromosome"/>
</dbReference>
<dbReference type="SUPFAM" id="SSF102735">
    <property type="entry name" value="Trigger factor ribosome-binding domain"/>
    <property type="match status" value="1"/>
</dbReference>
<feature type="domain" description="PPIase FKBP-type" evidence="15">
    <location>
        <begin position="168"/>
        <end position="223"/>
    </location>
</feature>
<dbReference type="GO" id="GO:0003755">
    <property type="term" value="F:peptidyl-prolyl cis-trans isomerase activity"/>
    <property type="evidence" value="ECO:0007669"/>
    <property type="project" value="UniProtKB-EC"/>
</dbReference>
<comment type="subcellular location">
    <subcellularLocation>
        <location evidence="11">Cytoplasm</location>
    </subcellularLocation>
    <text evidence="11">About half TF is bound to the ribosome near the polypeptide exit tunnel while the other half is free in the cytoplasm.</text>
</comment>
<dbReference type="InterPro" id="IPR036611">
    <property type="entry name" value="Trigger_fac_ribosome-bd_sf"/>
</dbReference>
<evidence type="ECO:0000256" key="6">
    <source>
        <dbReference type="ARBA" id="ARBA00023110"/>
    </source>
</evidence>
<dbReference type="HAMAP" id="MF_00303">
    <property type="entry name" value="Trigger_factor_Tig"/>
    <property type="match status" value="1"/>
</dbReference>
<dbReference type="InterPro" id="IPR005215">
    <property type="entry name" value="Trig_fac"/>
</dbReference>
<keyword evidence="5 11" id="KW-0132">Cell division</keyword>
<dbReference type="SUPFAM" id="SSF109998">
    <property type="entry name" value="Triger factor/SurA peptide-binding domain-like"/>
    <property type="match status" value="1"/>
</dbReference>
<evidence type="ECO:0000256" key="5">
    <source>
        <dbReference type="ARBA" id="ARBA00022618"/>
    </source>
</evidence>
<dbReference type="SUPFAM" id="SSF54534">
    <property type="entry name" value="FKBP-like"/>
    <property type="match status" value="1"/>
</dbReference>
<dbReference type="Pfam" id="PF05698">
    <property type="entry name" value="Trigger_C"/>
    <property type="match status" value="1"/>
</dbReference>